<gene>
    <name evidence="1" type="ORF">ASJ82_06900</name>
    <name evidence="2" type="ORF">MSCUN_03080</name>
</gene>
<organism evidence="1 3">
    <name type="scientific">Methanosphaera cuniculi</name>
    <dbReference type="NCBI Taxonomy" id="1077256"/>
    <lineage>
        <taxon>Archaea</taxon>
        <taxon>Methanobacteriati</taxon>
        <taxon>Methanobacteriota</taxon>
        <taxon>Methanomada group</taxon>
        <taxon>Methanobacteria</taxon>
        <taxon>Methanobacteriales</taxon>
        <taxon>Methanobacteriaceae</taxon>
        <taxon>Methanosphaera</taxon>
    </lineage>
</organism>
<sequence>MLLIQKDDSKSNFIKNLYKENKIIFEKTTLISNNLKYVICYFSSEDYYYVYIYNYIDNMTYSCVNFKKLSNSTLRYFNMQKDDTYDDWFKNSFRCLSHIVGYK</sequence>
<dbReference type="Proteomes" id="UP000246004">
    <property type="component" value="Unassembled WGS sequence"/>
</dbReference>
<dbReference type="Proteomes" id="UP000217528">
    <property type="component" value="Unassembled WGS sequence"/>
</dbReference>
<accession>A0A2A2HC80</accession>
<comment type="caution">
    <text evidence="1">The sequence shown here is derived from an EMBL/GenBank/DDBJ whole genome shotgun (WGS) entry which is preliminary data.</text>
</comment>
<evidence type="ECO:0000313" key="1">
    <source>
        <dbReference type="EMBL" id="PAV06843.1"/>
    </source>
</evidence>
<reference evidence="1 3" key="2">
    <citation type="journal article" date="2017" name="BMC Genomics">
        <title>Genomic analysis of methanogenic archaea reveals a shift towards energy conservation.</title>
        <authorList>
            <person name="Gilmore S.P."/>
            <person name="Henske J.K."/>
            <person name="Sexton J.A."/>
            <person name="Solomon K.V."/>
            <person name="Seppala S."/>
            <person name="Yoo J.I."/>
            <person name="Huyett L.M."/>
            <person name="Pressman A."/>
            <person name="Cogan J.Z."/>
            <person name="Kivenson V."/>
            <person name="Peng X."/>
            <person name="Tan Y."/>
            <person name="Valentine D.L."/>
            <person name="O'Malley M.A."/>
        </authorList>
    </citation>
    <scope>NUCLEOTIDE SEQUENCE [LARGE SCALE GENOMIC DNA]</scope>
    <source>
        <strain evidence="1 3">1R-7</strain>
    </source>
</reference>
<reference evidence="2 4" key="1">
    <citation type="submission" date="2016-04" db="EMBL/GenBank/DDBJ databases">
        <title>Genome sequence of Methanosphaera cuniculi DSM 4103.</title>
        <authorList>
            <person name="Poehlein A."/>
            <person name="Seedorf H."/>
            <person name="Daniel R."/>
        </authorList>
    </citation>
    <scope>NUCLEOTIDE SEQUENCE [LARGE SCALE GENOMIC DNA]</scope>
    <source>
        <strain evidence="2 4">DSM 4103</strain>
    </source>
</reference>
<protein>
    <submittedName>
        <fullName evidence="1">Uncharacterized protein</fullName>
    </submittedName>
</protein>
<proteinExistence type="predicted"/>
<evidence type="ECO:0000313" key="3">
    <source>
        <dbReference type="Proteomes" id="UP000217528"/>
    </source>
</evidence>
<dbReference type="AlphaFoldDB" id="A0A2A2HC80"/>
<evidence type="ECO:0000313" key="4">
    <source>
        <dbReference type="Proteomes" id="UP000246004"/>
    </source>
</evidence>
<dbReference type="EMBL" id="LMVN01000024">
    <property type="protein sequence ID" value="PAV06843.1"/>
    <property type="molecule type" value="Genomic_DNA"/>
</dbReference>
<name>A0A2A2HC80_9EURY</name>
<evidence type="ECO:0000313" key="2">
    <source>
        <dbReference type="EMBL" id="PWL08596.1"/>
    </source>
</evidence>
<keyword evidence="3" id="KW-1185">Reference proteome</keyword>
<dbReference type="EMBL" id="LWMS01000010">
    <property type="protein sequence ID" value="PWL08596.1"/>
    <property type="molecule type" value="Genomic_DNA"/>
</dbReference>